<dbReference type="Proteomes" id="UP000749010">
    <property type="component" value="Unassembled WGS sequence"/>
</dbReference>
<reference evidence="1 2" key="1">
    <citation type="submission" date="2019-03" db="EMBL/GenBank/DDBJ databases">
        <title>Metabolic reconstructions from genomes of highly enriched 'Candidatus Accumulibacter' and 'Candidatus Competibacter' bioreactor populations.</title>
        <authorList>
            <person name="Annavajhala M.K."/>
            <person name="Welles L."/>
            <person name="Abbas B."/>
            <person name="Sorokin D."/>
            <person name="Park H."/>
            <person name="Van Loosdrecht M."/>
            <person name="Chandran K."/>
        </authorList>
    </citation>
    <scope>NUCLEOTIDE SEQUENCE [LARGE SCALE GENOMIC DNA]</scope>
    <source>
        <strain evidence="1 2">SBR_S</strain>
    </source>
</reference>
<evidence type="ECO:0000313" key="1">
    <source>
        <dbReference type="EMBL" id="NMQ29744.1"/>
    </source>
</evidence>
<keyword evidence="2" id="KW-1185">Reference proteome</keyword>
<protein>
    <submittedName>
        <fullName evidence="1">Uncharacterized protein</fullName>
    </submittedName>
</protein>
<accession>A0ABX1TZP8</accession>
<dbReference type="EMBL" id="SPMY01000068">
    <property type="protein sequence ID" value="NMQ29744.1"/>
    <property type="molecule type" value="Genomic_DNA"/>
</dbReference>
<evidence type="ECO:0000313" key="2">
    <source>
        <dbReference type="Proteomes" id="UP000749010"/>
    </source>
</evidence>
<proteinExistence type="predicted"/>
<gene>
    <name evidence="1" type="ORF">E4Q23_19420</name>
</gene>
<name>A0ABX1TZP8_9PROT</name>
<comment type="caution">
    <text evidence="1">The sequence shown here is derived from an EMBL/GenBank/DDBJ whole genome shotgun (WGS) entry which is preliminary data.</text>
</comment>
<dbReference type="RefSeq" id="WP_169068198.1">
    <property type="nucleotide sequence ID" value="NZ_SPMY01000068.1"/>
</dbReference>
<organism evidence="1 2">
    <name type="scientific">Candidatus Accumulibacter phosphatis</name>
    <dbReference type="NCBI Taxonomy" id="327160"/>
    <lineage>
        <taxon>Bacteria</taxon>
        <taxon>Pseudomonadati</taxon>
        <taxon>Pseudomonadota</taxon>
        <taxon>Betaproteobacteria</taxon>
        <taxon>Candidatus Accumulibacter</taxon>
    </lineage>
</organism>
<sequence length="311" mass="32023">MRFEDKILLQLGDPAVCKTLFDGTLAERLLAASFGSLDLLAAPYTADPVTVMLGPTAPPQYRGRTRLPDGGLAEFEVDLIGQTHGPSALPAIIEGTVSAMLSPVTGRIATVESSTATMPTLAALDSAASAAELADPVLLERRRRIGLGKAIAGAGLSDGDAALLAGEWLSAAAEEDVAALLEAEAGPAGYARLAMRFAMREPAAPSQRTTRFTAGAIASTLADGSASVLDVLTQARAIQRVIRASGRGTASLGGMEPLVPAPVIWFVPAASFDDDDWPVAVNVAANDRPAARQTRAAAWFATQGIALIGVP</sequence>